<reference evidence="2 3" key="1">
    <citation type="journal article" date="2015" name="Nature">
        <title>rRNA introns, odd ribosomes, and small enigmatic genomes across a large radiation of phyla.</title>
        <authorList>
            <person name="Brown C.T."/>
            <person name="Hug L.A."/>
            <person name="Thomas B.C."/>
            <person name="Sharon I."/>
            <person name="Castelle C.J."/>
            <person name="Singh A."/>
            <person name="Wilkins M.J."/>
            <person name="Williams K.H."/>
            <person name="Banfield J.F."/>
        </authorList>
    </citation>
    <scope>NUCLEOTIDE SEQUENCE [LARGE SCALE GENOMIC DNA]</scope>
</reference>
<evidence type="ECO:0000256" key="1">
    <source>
        <dbReference type="SAM" id="MobiDB-lite"/>
    </source>
</evidence>
<protein>
    <recommendedName>
        <fullName evidence="4">Peptidase M14 carboxypeptidase A domain-containing protein</fullName>
    </recommendedName>
</protein>
<dbReference type="AlphaFoldDB" id="A0A0G1RSF8"/>
<dbReference type="SUPFAM" id="SSF53187">
    <property type="entry name" value="Zn-dependent exopeptidases"/>
    <property type="match status" value="1"/>
</dbReference>
<dbReference type="EMBL" id="LCMI01000007">
    <property type="protein sequence ID" value="KKU32893.1"/>
    <property type="molecule type" value="Genomic_DNA"/>
</dbReference>
<organism evidence="2 3">
    <name type="scientific">Candidatus Collierbacteria bacterium GW2011_GWA2_46_26</name>
    <dbReference type="NCBI Taxonomy" id="1618381"/>
    <lineage>
        <taxon>Bacteria</taxon>
        <taxon>Candidatus Collieribacteriota</taxon>
    </lineage>
</organism>
<name>A0A0G1RSF8_9BACT</name>
<feature type="region of interest" description="Disordered" evidence="1">
    <location>
        <begin position="139"/>
        <end position="167"/>
    </location>
</feature>
<accession>A0A0G1RSF8</accession>
<gene>
    <name evidence="2" type="ORF">UX47_C0007G0137</name>
</gene>
<evidence type="ECO:0000313" key="3">
    <source>
        <dbReference type="Proteomes" id="UP000034794"/>
    </source>
</evidence>
<comment type="caution">
    <text evidence="2">The sequence shown here is derived from an EMBL/GenBank/DDBJ whole genome shotgun (WGS) entry which is preliminary data.</text>
</comment>
<evidence type="ECO:0000313" key="2">
    <source>
        <dbReference type="EMBL" id="KKU32893.1"/>
    </source>
</evidence>
<dbReference type="Gene3D" id="3.40.630.10">
    <property type="entry name" value="Zn peptidases"/>
    <property type="match status" value="1"/>
</dbReference>
<sequence length="327" mass="36613">MKSEIERSLPVIPESDIYREDGRKSLTELWETYLTLIDKGWIGEIIASQEITLPDGSMAELPIFAFRTPLPAGKSEEALWVLGGVHGEEPAGPNAFSQKIDSIDHLREFGIPVVFIPLMNPAGYFRDWRYEDERRDFTKGHSVSDSEHMLLAENSRPRTDHPASKTADQITSWIERSVSAYYPKLVIDHHEDRVPEKFPEGDPRNITSCYVYASGQGSHTADIAQAVNRLFIESGLPVIDQGTTRFGEQIISGVVANAADGSIDEFLSSAKYFSRSENRIKDKFPASTSIVVETTIPFDGSIPLIDRVRAHGKIVDSYLPFWQLVKS</sequence>
<feature type="compositionally biased region" description="Basic and acidic residues" evidence="1">
    <location>
        <begin position="139"/>
        <end position="163"/>
    </location>
</feature>
<proteinExistence type="predicted"/>
<dbReference type="Proteomes" id="UP000034794">
    <property type="component" value="Unassembled WGS sequence"/>
</dbReference>
<evidence type="ECO:0008006" key="4">
    <source>
        <dbReference type="Google" id="ProtNLM"/>
    </source>
</evidence>